<comment type="caution">
    <text evidence="2">The sequence shown here is derived from an EMBL/GenBank/DDBJ whole genome shotgun (WGS) entry which is preliminary data.</text>
</comment>
<name>A0ABQ2SCA8_9DEIO</name>
<dbReference type="EMBL" id="BMQN01000033">
    <property type="protein sequence ID" value="GGS11194.1"/>
    <property type="molecule type" value="Genomic_DNA"/>
</dbReference>
<feature type="domain" description="DUF2087" evidence="1">
    <location>
        <begin position="239"/>
        <end position="306"/>
    </location>
</feature>
<keyword evidence="3" id="KW-1185">Reference proteome</keyword>
<dbReference type="Pfam" id="PF09860">
    <property type="entry name" value="DUF2087"/>
    <property type="match status" value="1"/>
</dbReference>
<proteinExistence type="predicted"/>
<accession>A0ABQ2SCA8</accession>
<dbReference type="Proteomes" id="UP000644548">
    <property type="component" value="Unassembled WGS sequence"/>
</dbReference>
<gene>
    <name evidence="2" type="ORF">GCM10008960_41490</name>
</gene>
<reference evidence="3" key="1">
    <citation type="journal article" date="2019" name="Int. J. Syst. Evol. Microbiol.">
        <title>The Global Catalogue of Microorganisms (GCM) 10K type strain sequencing project: providing services to taxonomists for standard genome sequencing and annotation.</title>
        <authorList>
            <consortium name="The Broad Institute Genomics Platform"/>
            <consortium name="The Broad Institute Genome Sequencing Center for Infectious Disease"/>
            <person name="Wu L."/>
            <person name="Ma J."/>
        </authorList>
    </citation>
    <scope>NUCLEOTIDE SEQUENCE [LARGE SCALE GENOMIC DNA]</scope>
    <source>
        <strain evidence="3">JCM 31405</strain>
    </source>
</reference>
<organism evidence="2 3">
    <name type="scientific">Deinococcus sedimenti</name>
    <dbReference type="NCBI Taxonomy" id="1867090"/>
    <lineage>
        <taxon>Bacteria</taxon>
        <taxon>Thermotogati</taxon>
        <taxon>Deinococcota</taxon>
        <taxon>Deinococci</taxon>
        <taxon>Deinococcales</taxon>
        <taxon>Deinococcaceae</taxon>
        <taxon>Deinococcus</taxon>
    </lineage>
</organism>
<evidence type="ECO:0000313" key="2">
    <source>
        <dbReference type="EMBL" id="GGS11194.1"/>
    </source>
</evidence>
<protein>
    <recommendedName>
        <fullName evidence="1">DUF2087 domain-containing protein</fullName>
    </recommendedName>
</protein>
<evidence type="ECO:0000259" key="1">
    <source>
        <dbReference type="Pfam" id="PF09860"/>
    </source>
</evidence>
<dbReference type="InterPro" id="IPR018656">
    <property type="entry name" value="DUF2087"/>
</dbReference>
<sequence length="313" mass="35873">MTCVGGYRPGEALLPSLISRLDFHLSRELGSLGFSWAEKTRTPPALFHQALEQVAPVAFRRARGWIRWTLRITPQFSYEENHAAARLWRALLTGEHPELWRALSAQTVWAGVLDGPAFEALAEPFAHAFDTVTLLEMLDSQPDLRPLQETIQHFTADDPSPEVASVRFQAWLQPRTQAFQNHDLLLRLLQVATEHREARVFLGNPSEAVTSALLERLEQHEATVRTLRRFVNDQGQVRVWTRKPRTLEALLPYLAGLFEEQRTYTEGEVTAVLQPWLAAGNVAEVRRTLIEYRWLARTPNGAWYWRVSPQVRK</sequence>
<evidence type="ECO:0000313" key="3">
    <source>
        <dbReference type="Proteomes" id="UP000644548"/>
    </source>
</evidence>